<dbReference type="OrthoDB" id="426718at2759"/>
<evidence type="ECO:0000256" key="3">
    <source>
        <dbReference type="SAM" id="SignalP"/>
    </source>
</evidence>
<dbReference type="EMBL" id="MU004189">
    <property type="protein sequence ID" value="KAF2495584.1"/>
    <property type="molecule type" value="Genomic_DNA"/>
</dbReference>
<reference evidence="4" key="1">
    <citation type="journal article" date="2020" name="Stud. Mycol.">
        <title>101 Dothideomycetes genomes: a test case for predicting lifestyles and emergence of pathogens.</title>
        <authorList>
            <person name="Haridas S."/>
            <person name="Albert R."/>
            <person name="Binder M."/>
            <person name="Bloem J."/>
            <person name="Labutti K."/>
            <person name="Salamov A."/>
            <person name="Andreopoulos B."/>
            <person name="Baker S."/>
            <person name="Barry K."/>
            <person name="Bills G."/>
            <person name="Bluhm B."/>
            <person name="Cannon C."/>
            <person name="Castanera R."/>
            <person name="Culley D."/>
            <person name="Daum C."/>
            <person name="Ezra D."/>
            <person name="Gonzalez J."/>
            <person name="Henrissat B."/>
            <person name="Kuo A."/>
            <person name="Liang C."/>
            <person name="Lipzen A."/>
            <person name="Lutzoni F."/>
            <person name="Magnuson J."/>
            <person name="Mondo S."/>
            <person name="Nolan M."/>
            <person name="Ohm R."/>
            <person name="Pangilinan J."/>
            <person name="Park H.-J."/>
            <person name="Ramirez L."/>
            <person name="Alfaro M."/>
            <person name="Sun H."/>
            <person name="Tritt A."/>
            <person name="Yoshinaga Y."/>
            <person name="Zwiers L.-H."/>
            <person name="Turgeon B."/>
            <person name="Goodwin S."/>
            <person name="Spatafora J."/>
            <person name="Crous P."/>
            <person name="Grigoriev I."/>
        </authorList>
    </citation>
    <scope>NUCLEOTIDE SEQUENCE</scope>
    <source>
        <strain evidence="4">CBS 269.34</strain>
    </source>
</reference>
<dbReference type="AlphaFoldDB" id="A0A6A6QTZ5"/>
<dbReference type="PANTHER" id="PTHR37490:SF3">
    <property type="entry name" value="DUF3431 DOMAIN CONTAINING PROTEIN"/>
    <property type="match status" value="1"/>
</dbReference>
<keyword evidence="3" id="KW-0732">Signal</keyword>
<name>A0A6A6QTZ5_9PEZI</name>
<sequence>MLAGPPRLLSVVSVAVVLLLGWWYLSLVHTTSATPPLKTDHSPPPKSPKKNTGFRASVDPLDFSIPLIFTPGTPKPAGSNYSRILVLPKTQKEDIFWIHAELPDIPLAVYQVDNDTAEFRVPKNKGREAMVYLTYLIDFYNDLPDTIMFFHSHRYAWHNNILMGLDTAQAIRRLSDARVARLGYMNTRCHTDPGCPDWIHMDRPVVDFDDFHKPEEKYYRKGVWDELHPGAPIPPSLSAPCCAQFAVSRERVQQVPIERFIHYRKWLLETSMDDQFSGRVFEYIWQYIFTGNAVYCPAVSSCYCDGYGICFGGEKKTQHWFEVMDERNKYYEELDGHNKEKTKAEEEGKAFEFTEEVKARMKELEAKIRSMDDEMNKLRDAAYERGKEIRNQEAERETYDDTHIWDKVEQR</sequence>
<keyword evidence="1" id="KW-0175">Coiled coil</keyword>
<dbReference type="Pfam" id="PF11913">
    <property type="entry name" value="DUF3431"/>
    <property type="match status" value="1"/>
</dbReference>
<protein>
    <recommendedName>
        <fullName evidence="6">DUF3431 domain-containing protein</fullName>
    </recommendedName>
</protein>
<evidence type="ECO:0000313" key="5">
    <source>
        <dbReference type="Proteomes" id="UP000799750"/>
    </source>
</evidence>
<accession>A0A6A6QTZ5</accession>
<evidence type="ECO:0000313" key="4">
    <source>
        <dbReference type="EMBL" id="KAF2495584.1"/>
    </source>
</evidence>
<dbReference type="PANTHER" id="PTHR37490">
    <property type="entry name" value="EXPRESSED PROTEIN"/>
    <property type="match status" value="1"/>
</dbReference>
<evidence type="ECO:0008006" key="6">
    <source>
        <dbReference type="Google" id="ProtNLM"/>
    </source>
</evidence>
<dbReference type="Proteomes" id="UP000799750">
    <property type="component" value="Unassembled WGS sequence"/>
</dbReference>
<keyword evidence="5" id="KW-1185">Reference proteome</keyword>
<feature type="coiled-coil region" evidence="1">
    <location>
        <begin position="327"/>
        <end position="381"/>
    </location>
</feature>
<feature type="signal peptide" evidence="3">
    <location>
        <begin position="1"/>
        <end position="33"/>
    </location>
</feature>
<dbReference type="InterPro" id="IPR021838">
    <property type="entry name" value="DUF3431"/>
</dbReference>
<organism evidence="4 5">
    <name type="scientific">Lophium mytilinum</name>
    <dbReference type="NCBI Taxonomy" id="390894"/>
    <lineage>
        <taxon>Eukaryota</taxon>
        <taxon>Fungi</taxon>
        <taxon>Dikarya</taxon>
        <taxon>Ascomycota</taxon>
        <taxon>Pezizomycotina</taxon>
        <taxon>Dothideomycetes</taxon>
        <taxon>Pleosporomycetidae</taxon>
        <taxon>Mytilinidiales</taxon>
        <taxon>Mytilinidiaceae</taxon>
        <taxon>Lophium</taxon>
    </lineage>
</organism>
<gene>
    <name evidence="4" type="ORF">BU16DRAFT_527378</name>
</gene>
<evidence type="ECO:0000256" key="2">
    <source>
        <dbReference type="SAM" id="MobiDB-lite"/>
    </source>
</evidence>
<proteinExistence type="predicted"/>
<feature type="region of interest" description="Disordered" evidence="2">
    <location>
        <begin position="386"/>
        <end position="411"/>
    </location>
</feature>
<evidence type="ECO:0000256" key="1">
    <source>
        <dbReference type="SAM" id="Coils"/>
    </source>
</evidence>
<feature type="chain" id="PRO_5025497166" description="DUF3431 domain-containing protein" evidence="3">
    <location>
        <begin position="34"/>
        <end position="411"/>
    </location>
</feature>